<dbReference type="InterPro" id="IPR029016">
    <property type="entry name" value="GAF-like_dom_sf"/>
</dbReference>
<feature type="domain" description="GAF" evidence="2">
    <location>
        <begin position="83"/>
        <end position="207"/>
    </location>
</feature>
<dbReference type="Proteomes" id="UP001162734">
    <property type="component" value="Chromosome"/>
</dbReference>
<gene>
    <name evidence="3" type="ORF">AMPC_22250</name>
</gene>
<name>A0ABN6NAZ4_9BACT</name>
<sequence>MGQPGPAATGLEPALLRAELARAREELLAREAEVERLREELAAVEEERRRICDEYVASLDRATEVGNLYVTLRRLHGSLDRGEVLDVLGEVLANLVGTEEFAVLERRGEGVRVVRSMGLAPDRLGALVTLQGALGRVAAAGRIAIGPALEPGPGGPEELTAWIPLRAGEREVGAIAVFRLLGQKPGLGAGDLELFEVLSAHAGLALRSAELSARRAEELPA</sequence>
<dbReference type="EMBL" id="AP025592">
    <property type="protein sequence ID" value="BDG09112.1"/>
    <property type="molecule type" value="Genomic_DNA"/>
</dbReference>
<evidence type="ECO:0000313" key="4">
    <source>
        <dbReference type="Proteomes" id="UP001162734"/>
    </source>
</evidence>
<evidence type="ECO:0000256" key="1">
    <source>
        <dbReference type="SAM" id="Coils"/>
    </source>
</evidence>
<evidence type="ECO:0000313" key="3">
    <source>
        <dbReference type="EMBL" id="BDG09112.1"/>
    </source>
</evidence>
<dbReference type="RefSeq" id="WP_248340769.1">
    <property type="nucleotide sequence ID" value="NZ_AP025592.1"/>
</dbReference>
<evidence type="ECO:0000259" key="2">
    <source>
        <dbReference type="Pfam" id="PF13492"/>
    </source>
</evidence>
<dbReference type="Pfam" id="PF13492">
    <property type="entry name" value="GAF_3"/>
    <property type="match status" value="1"/>
</dbReference>
<dbReference type="InterPro" id="IPR003018">
    <property type="entry name" value="GAF"/>
</dbReference>
<keyword evidence="1" id="KW-0175">Coiled coil</keyword>
<proteinExistence type="predicted"/>
<dbReference type="SUPFAM" id="SSF55781">
    <property type="entry name" value="GAF domain-like"/>
    <property type="match status" value="1"/>
</dbReference>
<reference evidence="4" key="1">
    <citation type="journal article" date="2022" name="Int. J. Syst. Evol. Microbiol.">
        <title>Anaeromyxobacter oryzae sp. nov., Anaeromyxobacter diazotrophicus sp. nov. and Anaeromyxobacter paludicola sp. nov., isolated from paddy soils.</title>
        <authorList>
            <person name="Itoh H."/>
            <person name="Xu Z."/>
            <person name="Mise K."/>
            <person name="Masuda Y."/>
            <person name="Ushijima N."/>
            <person name="Hayakawa C."/>
            <person name="Shiratori Y."/>
            <person name="Senoo K."/>
        </authorList>
    </citation>
    <scope>NUCLEOTIDE SEQUENCE [LARGE SCALE GENOMIC DNA]</scope>
    <source>
        <strain evidence="4">Red630</strain>
    </source>
</reference>
<organism evidence="3 4">
    <name type="scientific">Anaeromyxobacter paludicola</name>
    <dbReference type="NCBI Taxonomy" id="2918171"/>
    <lineage>
        <taxon>Bacteria</taxon>
        <taxon>Pseudomonadati</taxon>
        <taxon>Myxococcota</taxon>
        <taxon>Myxococcia</taxon>
        <taxon>Myxococcales</taxon>
        <taxon>Cystobacterineae</taxon>
        <taxon>Anaeromyxobacteraceae</taxon>
        <taxon>Anaeromyxobacter</taxon>
    </lineage>
</organism>
<feature type="coiled-coil region" evidence="1">
    <location>
        <begin position="17"/>
        <end position="54"/>
    </location>
</feature>
<dbReference type="Gene3D" id="3.30.450.40">
    <property type="match status" value="1"/>
</dbReference>
<accession>A0ABN6NAZ4</accession>
<keyword evidence="4" id="KW-1185">Reference proteome</keyword>
<protein>
    <recommendedName>
        <fullName evidence="2">GAF domain-containing protein</fullName>
    </recommendedName>
</protein>